<evidence type="ECO:0000313" key="3">
    <source>
        <dbReference type="EMBL" id="KAF2597121.1"/>
    </source>
</evidence>
<evidence type="ECO:0000256" key="1">
    <source>
        <dbReference type="SAM" id="MobiDB-lite"/>
    </source>
</evidence>
<sequence length="186" mass="20481">MSSIDSESPSESDILEGPFVSDYNDAEAVIVRTSAKEKANTDLGTSPVKAESDELVSLMPHSDLKSVSIPGGERLWEGALQLSVSSVIFVIGILKSVEKTTTKEWPRLLEIKGRVRLDAFEKFVRELPNYLSRAVMVQKSPINLQETLDFEPSERDIGELSQPPSTEIRSVTPPPSHALGETDEQE</sequence>
<evidence type="ECO:0000313" key="4">
    <source>
        <dbReference type="Proteomes" id="UP000712281"/>
    </source>
</evidence>
<proteinExistence type="predicted"/>
<feature type="region of interest" description="Disordered" evidence="1">
    <location>
        <begin position="147"/>
        <end position="186"/>
    </location>
</feature>
<accession>A0A8S9KTV0</accession>
<organism evidence="3 4">
    <name type="scientific">Brassica cretica</name>
    <name type="common">Mustard</name>
    <dbReference type="NCBI Taxonomy" id="69181"/>
    <lineage>
        <taxon>Eukaryota</taxon>
        <taxon>Viridiplantae</taxon>
        <taxon>Streptophyta</taxon>
        <taxon>Embryophyta</taxon>
        <taxon>Tracheophyta</taxon>
        <taxon>Spermatophyta</taxon>
        <taxon>Magnoliopsida</taxon>
        <taxon>eudicotyledons</taxon>
        <taxon>Gunneridae</taxon>
        <taxon>Pentapetalae</taxon>
        <taxon>rosids</taxon>
        <taxon>malvids</taxon>
        <taxon>Brassicales</taxon>
        <taxon>Brassicaceae</taxon>
        <taxon>Brassiceae</taxon>
        <taxon>Brassica</taxon>
    </lineage>
</organism>
<dbReference type="EMBL" id="QGKW02000717">
    <property type="protein sequence ID" value="KAF2597121.1"/>
    <property type="molecule type" value="Genomic_DNA"/>
</dbReference>
<evidence type="ECO:0000259" key="2">
    <source>
        <dbReference type="Pfam" id="PF07744"/>
    </source>
</evidence>
<name>A0A8S9KTV0_BRACR</name>
<feature type="domain" description="Spen paralogue and orthologue SPOC C-terminal" evidence="2">
    <location>
        <begin position="70"/>
        <end position="138"/>
    </location>
</feature>
<comment type="caution">
    <text evidence="3">The sequence shown here is derived from an EMBL/GenBank/DDBJ whole genome shotgun (WGS) entry which is preliminary data.</text>
</comment>
<protein>
    <recommendedName>
        <fullName evidence="2">Spen paralogue and orthologue SPOC C-terminal domain-containing protein</fullName>
    </recommendedName>
</protein>
<dbReference type="InterPro" id="IPR012921">
    <property type="entry name" value="SPOC_C"/>
</dbReference>
<dbReference type="Proteomes" id="UP000712281">
    <property type="component" value="Unassembled WGS sequence"/>
</dbReference>
<gene>
    <name evidence="3" type="ORF">F2Q68_00010140</name>
</gene>
<dbReference type="AlphaFoldDB" id="A0A8S9KTV0"/>
<dbReference type="Pfam" id="PF07744">
    <property type="entry name" value="SPOC"/>
    <property type="match status" value="1"/>
</dbReference>
<reference evidence="3" key="1">
    <citation type="submission" date="2019-12" db="EMBL/GenBank/DDBJ databases">
        <title>Genome sequencing and annotation of Brassica cretica.</title>
        <authorList>
            <person name="Studholme D.J."/>
            <person name="Sarris P.F."/>
        </authorList>
    </citation>
    <scope>NUCLEOTIDE SEQUENCE</scope>
    <source>
        <strain evidence="3">PFS-001/15</strain>
        <tissue evidence="3">Leaf</tissue>
    </source>
</reference>